<dbReference type="OrthoDB" id="343582at2759"/>
<feature type="region of interest" description="Disordered" evidence="2">
    <location>
        <begin position="289"/>
        <end position="370"/>
    </location>
</feature>
<dbReference type="InterPro" id="IPR008942">
    <property type="entry name" value="ENTH_VHS"/>
</dbReference>
<comment type="caution">
    <text evidence="5">The sequence shown here is derived from an EMBL/GenBank/DDBJ whole genome shotgun (WGS) entry which is preliminary data.</text>
</comment>
<evidence type="ECO:0000256" key="2">
    <source>
        <dbReference type="SAM" id="MobiDB-lite"/>
    </source>
</evidence>
<dbReference type="Pfam" id="PF21936">
    <property type="entry name" value="Pcf11_C"/>
    <property type="match status" value="1"/>
</dbReference>
<dbReference type="Pfam" id="PF04818">
    <property type="entry name" value="CID"/>
    <property type="match status" value="1"/>
</dbReference>
<dbReference type="PANTHER" id="PTHR15921">
    <property type="entry name" value="PRE-MRNA CLEAVAGE COMPLEX II"/>
    <property type="match status" value="1"/>
</dbReference>
<dbReference type="GO" id="GO:0007034">
    <property type="term" value="P:vacuolar transport"/>
    <property type="evidence" value="ECO:0007669"/>
    <property type="project" value="UniProtKB-ARBA"/>
</dbReference>
<evidence type="ECO:0000313" key="5">
    <source>
        <dbReference type="EMBL" id="KAH9826399.1"/>
    </source>
</evidence>
<keyword evidence="6" id="KW-1185">Reference proteome</keyword>
<evidence type="ECO:0000313" key="6">
    <source>
        <dbReference type="Proteomes" id="UP001138500"/>
    </source>
</evidence>
<dbReference type="GO" id="GO:0000993">
    <property type="term" value="F:RNA polymerase II complex binding"/>
    <property type="evidence" value="ECO:0007669"/>
    <property type="project" value="InterPro"/>
</dbReference>
<evidence type="ECO:0000259" key="4">
    <source>
        <dbReference type="PROSITE" id="PS51391"/>
    </source>
</evidence>
<dbReference type="AlphaFoldDB" id="A0A9W7SPL6"/>
<dbReference type="GO" id="GO:0006369">
    <property type="term" value="P:termination of RNA polymerase II transcription"/>
    <property type="evidence" value="ECO:0007669"/>
    <property type="project" value="InterPro"/>
</dbReference>
<feature type="region of interest" description="Disordered" evidence="2">
    <location>
        <begin position="439"/>
        <end position="460"/>
    </location>
</feature>
<dbReference type="InterPro" id="IPR054127">
    <property type="entry name" value="Pcf11_C"/>
</dbReference>
<protein>
    <submittedName>
        <fullName evidence="5">RPR protein</fullName>
    </submittedName>
</protein>
<proteinExistence type="predicted"/>
<dbReference type="CDD" id="cd16982">
    <property type="entry name" value="CID_Pcf11"/>
    <property type="match status" value="1"/>
</dbReference>
<dbReference type="Pfam" id="PF11526">
    <property type="entry name" value="Pfc11_Clp1_ID"/>
    <property type="match status" value="1"/>
</dbReference>
<dbReference type="Gene3D" id="1.25.40.90">
    <property type="match status" value="1"/>
</dbReference>
<dbReference type="Proteomes" id="UP001138500">
    <property type="component" value="Unassembled WGS sequence"/>
</dbReference>
<organism evidence="5 6">
    <name type="scientific">Teratosphaeria destructans</name>
    <dbReference type="NCBI Taxonomy" id="418781"/>
    <lineage>
        <taxon>Eukaryota</taxon>
        <taxon>Fungi</taxon>
        <taxon>Dikarya</taxon>
        <taxon>Ascomycota</taxon>
        <taxon>Pezizomycotina</taxon>
        <taxon>Dothideomycetes</taxon>
        <taxon>Dothideomycetidae</taxon>
        <taxon>Mycosphaerellales</taxon>
        <taxon>Teratosphaeriaceae</taxon>
        <taxon>Teratosphaeria</taxon>
    </lineage>
</organism>
<dbReference type="GO" id="GO:0003729">
    <property type="term" value="F:mRNA binding"/>
    <property type="evidence" value="ECO:0007669"/>
    <property type="project" value="InterPro"/>
</dbReference>
<dbReference type="InterPro" id="IPR047415">
    <property type="entry name" value="Pcf11_CID"/>
</dbReference>
<comment type="subunit">
    <text evidence="1">Component of the ESCRT-0 complex composed of HSE1 and VPS27.</text>
</comment>
<feature type="compositionally biased region" description="Pro residues" evidence="2">
    <location>
        <begin position="314"/>
        <end position="329"/>
    </location>
</feature>
<reference evidence="5 6" key="2">
    <citation type="journal article" date="2021" name="Curr. Genet.">
        <title>Genetic response to nitrogen starvation in the aggressive Eucalyptus foliar pathogen Teratosphaeria destructans.</title>
        <authorList>
            <person name="Havenga M."/>
            <person name="Wingfield B.D."/>
            <person name="Wingfield M.J."/>
            <person name="Dreyer L.L."/>
            <person name="Roets F."/>
            <person name="Aylward J."/>
        </authorList>
    </citation>
    <scope>NUCLEOTIDE SEQUENCE [LARGE SCALE GENOMIC DNA]</scope>
    <source>
        <strain evidence="5">CMW44962</strain>
    </source>
</reference>
<accession>A0A9W7SPL6</accession>
<name>A0A9W7SPL6_9PEZI</name>
<dbReference type="InterPro" id="IPR006569">
    <property type="entry name" value="CID_dom"/>
</dbReference>
<feature type="domain" description="CID" evidence="4">
    <location>
        <begin position="12"/>
        <end position="150"/>
    </location>
</feature>
<dbReference type="GO" id="GO:0035091">
    <property type="term" value="F:phosphatidylinositol binding"/>
    <property type="evidence" value="ECO:0007669"/>
    <property type="project" value="InterPro"/>
</dbReference>
<dbReference type="GO" id="GO:0043130">
    <property type="term" value="F:ubiquitin binding"/>
    <property type="evidence" value="ECO:0007669"/>
    <property type="project" value="InterPro"/>
</dbReference>
<evidence type="ECO:0000259" key="3">
    <source>
        <dbReference type="PROSITE" id="PS50179"/>
    </source>
</evidence>
<dbReference type="EMBL" id="RIBY02001990">
    <property type="protein sequence ID" value="KAH9826399.1"/>
    <property type="molecule type" value="Genomic_DNA"/>
</dbReference>
<dbReference type="PROSITE" id="PS50179">
    <property type="entry name" value="VHS"/>
    <property type="match status" value="1"/>
</dbReference>
<dbReference type="InterPro" id="IPR045154">
    <property type="entry name" value="PCF11-like"/>
</dbReference>
<feature type="compositionally biased region" description="Pro residues" evidence="2">
    <location>
        <begin position="444"/>
        <end position="457"/>
    </location>
</feature>
<evidence type="ECO:0000256" key="1">
    <source>
        <dbReference type="ARBA" id="ARBA00011446"/>
    </source>
</evidence>
<dbReference type="FunFam" id="1.25.40.90:FF:000016">
    <property type="entry name" value="mRNA cleavage factor complex component Pcf11"/>
    <property type="match status" value="1"/>
</dbReference>
<dbReference type="InterPro" id="IPR021605">
    <property type="entry name" value="Pcf11_Clp1-ID"/>
</dbReference>
<dbReference type="InterPro" id="IPR002014">
    <property type="entry name" value="VHS_dom"/>
</dbReference>
<dbReference type="GO" id="GO:0005737">
    <property type="term" value="C:cytoplasm"/>
    <property type="evidence" value="ECO:0007669"/>
    <property type="project" value="TreeGrafter"/>
</dbReference>
<reference evidence="5 6" key="1">
    <citation type="journal article" date="2018" name="IMA Fungus">
        <title>IMA Genome-F 10: Nine draft genome sequences of Claviceps purpurea s.lat., including C. arundinis, C. humidiphila, and C. cf. spartinae, pseudomolecules for the pitch canker pathogen Fusarium circinatum, draft genome of Davidsoniella eucalypti, Grosmannia galeiformis, Quambalaria eucalypti, and Teratosphaeria destructans.</title>
        <authorList>
            <person name="Wingfield B.D."/>
            <person name="Liu M."/>
            <person name="Nguyen H.D."/>
            <person name="Lane F.A."/>
            <person name="Morgan S.W."/>
            <person name="De Vos L."/>
            <person name="Wilken P.M."/>
            <person name="Duong T.A."/>
            <person name="Aylward J."/>
            <person name="Coetzee M.P."/>
            <person name="Dadej K."/>
            <person name="De Beer Z.W."/>
            <person name="Findlay W."/>
            <person name="Havenga M."/>
            <person name="Kolarik M."/>
            <person name="Menzies J.G."/>
            <person name="Naidoo K."/>
            <person name="Pochopski O."/>
            <person name="Shoukouhi P."/>
            <person name="Santana Q.C."/>
            <person name="Seifert K.A."/>
            <person name="Soal N."/>
            <person name="Steenkamp E.T."/>
            <person name="Tatham C.T."/>
            <person name="van der Nest M.A."/>
            <person name="Wingfield M.J."/>
        </authorList>
    </citation>
    <scope>NUCLEOTIDE SEQUENCE [LARGE SCALE GENOMIC DNA]</scope>
    <source>
        <strain evidence="5">CMW44962</strain>
    </source>
</reference>
<dbReference type="SMART" id="SM00582">
    <property type="entry name" value="RPR"/>
    <property type="match status" value="1"/>
</dbReference>
<dbReference type="PANTHER" id="PTHR15921:SF3">
    <property type="entry name" value="PRE-MRNA CLEAVAGE COMPLEX 2 PROTEIN PCF11"/>
    <property type="match status" value="1"/>
</dbReference>
<gene>
    <name evidence="5" type="ORF">Tdes44962_MAKER03531</name>
</gene>
<feature type="compositionally biased region" description="Pro residues" evidence="2">
    <location>
        <begin position="348"/>
        <end position="364"/>
    </location>
</feature>
<dbReference type="GO" id="GO:0005849">
    <property type="term" value="C:mRNA cleavage factor complex"/>
    <property type="evidence" value="ECO:0007669"/>
    <property type="project" value="InterPro"/>
</dbReference>
<dbReference type="GO" id="GO:0016192">
    <property type="term" value="P:vesicle-mediated transport"/>
    <property type="evidence" value="ECO:0007669"/>
    <property type="project" value="UniProtKB-ARBA"/>
</dbReference>
<dbReference type="SUPFAM" id="SSF48464">
    <property type="entry name" value="ENTH/VHS domain"/>
    <property type="match status" value="1"/>
</dbReference>
<feature type="domain" description="VHS" evidence="3">
    <location>
        <begin position="31"/>
        <end position="150"/>
    </location>
</feature>
<dbReference type="GO" id="GO:0031124">
    <property type="term" value="P:mRNA 3'-end processing"/>
    <property type="evidence" value="ECO:0007669"/>
    <property type="project" value="InterPro"/>
</dbReference>
<sequence>MASRSPRGSLSGASDIAADFEEYLKDLSRNDRGEIMNLTTIAKESSEHAQAISKVLERHIQSAPPTRKLPALYVLDSIVKNVAEPYSNYLERNLYKTFFEAYTQVDPNTRRAMENLVKTWKEPVPGSMSSRPVFPAEAVRPIENALIKFKTATLQHQKPPQPAGYRNTPTPPQYNGQFAMPTNPVHQSPYPGYGSHQPTPPQHYHLSAFPQPSAPIQNQYNAPHAPVHPPSVNLQTLTGDITSLVERMKAQFSSNPYDQGMQTKLSALLQLQKMVNAGDIPPSALQSVRDQVSNLAASINPPPPTPQPQFQAPTPAPAPAWQTQPPPSMPGWQAPQIPQPYQTTQVPPFVPPASAPAQPNPHTLPPGALNGLQSLLASAHKPSTPQMRAAAPVLQNASHAQLSNVQNNVAAAPPANPADLLAALAKSGVLSNLPKLPTPSVSTPIPPPAPAVAPPSQPASAADLLKSLSGLLPTASQNGTMTYSHGTSKPRIPISAANLKVFRPELVRSLYDDQPNQCNNCGRRFLATEEGRQKKARHLDWHFRTNTRMQDSTITRGQHRKWFVDETTWVNTKEWDWSTTTAEDAAAVEKARKEREKGPQDQFVRAPPGMTANTCSICQEEMGSKFSDDLQDWVFMNAVVYGAKICHATCVREVLGSGGLGGLRGATPEPALGKRKAESVLGGVGSKVKMG</sequence>
<dbReference type="PROSITE" id="PS51391">
    <property type="entry name" value="CID"/>
    <property type="match status" value="1"/>
</dbReference>